<comment type="caution">
    <text evidence="1">The sequence shown here is derived from an EMBL/GenBank/DDBJ whole genome shotgun (WGS) entry which is preliminary data.</text>
</comment>
<feature type="non-terminal residue" evidence="1">
    <location>
        <position position="1"/>
    </location>
</feature>
<accession>A0ABR2KC90</accession>
<dbReference type="Proteomes" id="UP001470230">
    <property type="component" value="Unassembled WGS sequence"/>
</dbReference>
<reference evidence="1 2" key="1">
    <citation type="submission" date="2024-04" db="EMBL/GenBank/DDBJ databases">
        <title>Tritrichomonas musculus Genome.</title>
        <authorList>
            <person name="Alves-Ferreira E."/>
            <person name="Grigg M."/>
            <person name="Lorenzi H."/>
            <person name="Galac M."/>
        </authorList>
    </citation>
    <scope>NUCLEOTIDE SEQUENCE [LARGE SCALE GENOMIC DNA]</scope>
    <source>
        <strain evidence="1 2">EAF2021</strain>
    </source>
</reference>
<keyword evidence="2" id="KW-1185">Reference proteome</keyword>
<protein>
    <submittedName>
        <fullName evidence="1">Uncharacterized protein</fullName>
    </submittedName>
</protein>
<evidence type="ECO:0000313" key="2">
    <source>
        <dbReference type="Proteomes" id="UP001470230"/>
    </source>
</evidence>
<sequence>IRILKNLMDSVANISQLEKDVAAILTKTYEREDLPFEHKANLYRISKEHSRNIRNRVVKTMHEGIEGRKAEFEHYTEICFVAKSIAKNANRKDLIFNSIVNQYGKRISEARNEGMDGFGISLIPLHSKSEERNNTVIVVMTIATMPNQIQVQNITNEFYEIKKDPSPVTETSKYTEFINRYRDAIQFNQFESIGQISENDSPLPVHLISDPLTYYNQKAGMLFLYLVQKDEFLECIHNDFNQIFVDAQDTTDSTLTINFSFLDQTEQITKYSVFVNKSEGDHAPKLLQNDQPKDKT</sequence>
<proteinExistence type="predicted"/>
<dbReference type="EMBL" id="JAPFFF010000005">
    <property type="protein sequence ID" value="KAK8888694.1"/>
    <property type="molecule type" value="Genomic_DNA"/>
</dbReference>
<gene>
    <name evidence="1" type="ORF">M9Y10_033428</name>
</gene>
<evidence type="ECO:0000313" key="1">
    <source>
        <dbReference type="EMBL" id="KAK8888694.1"/>
    </source>
</evidence>
<organism evidence="1 2">
    <name type="scientific">Tritrichomonas musculus</name>
    <dbReference type="NCBI Taxonomy" id="1915356"/>
    <lineage>
        <taxon>Eukaryota</taxon>
        <taxon>Metamonada</taxon>
        <taxon>Parabasalia</taxon>
        <taxon>Tritrichomonadida</taxon>
        <taxon>Tritrichomonadidae</taxon>
        <taxon>Tritrichomonas</taxon>
    </lineage>
</organism>
<name>A0ABR2KC90_9EUKA</name>